<evidence type="ECO:0000313" key="18">
    <source>
        <dbReference type="EMBL" id="RZB75506.1"/>
    </source>
</evidence>
<evidence type="ECO:0000256" key="5">
    <source>
        <dbReference type="ARBA" id="ARBA00022679"/>
    </source>
</evidence>
<evidence type="ECO:0000256" key="8">
    <source>
        <dbReference type="ARBA" id="ARBA00022771"/>
    </source>
</evidence>
<keyword evidence="12 16" id="KW-0472">Membrane</keyword>
<evidence type="ECO:0000256" key="14">
    <source>
        <dbReference type="PROSITE-ProRule" id="PRU00175"/>
    </source>
</evidence>
<protein>
    <recommendedName>
        <fullName evidence="4">RING-type E3 ubiquitin transferase</fullName>
        <ecNumber evidence="4">2.3.2.27</ecNumber>
    </recommendedName>
</protein>
<evidence type="ECO:0000256" key="13">
    <source>
        <dbReference type="ARBA" id="ARBA00024209"/>
    </source>
</evidence>
<keyword evidence="7" id="KW-0479">Metal-binding</keyword>
<sequence>MDVFDNDHDHDEPFVRYHSNVNRTILYVSMVSFITVLFLVFALYLYARCVLRGRSRNRAAIRRLTIAALHVSDLDAAAAAHRHAEPPNAGLDPAIIASLPTFASRTKVLENGGDGGGGGATVVECAVCLSALEGEEKAKLLPNCNHFFHVDCIDKWLGSHSTCPICRAEVKPQLQPQHREGPVGLSLHSARTLHSRVEGDDDDNNNNDESSKINDSNSRLSSFRRILSRQRSSRRVQPSGHDDEDGGVDQDLERQAPLFRNLKNGQMKGCLTAYLRTPYIAKNLRPVVAGSFDRDYLTVCYKTSSFDQDFNGYRTGLIEAIWVDDPSKLVSWVDDPAWVGDPEEVDDFLMVGSGRASLAPLPVLLPPLREIPDALGSITTFLNRIRVWKRLIFDLETAKPFCLLIWMKGYSLVRMASHSIHIARKKNLLFLGSGMELIASNKRSCSLVRVLICPSSSSVDDSWSSCFFLRGMLEVVSNPWRFTVGNWLCDSDLVSPTGIERVLIEKDLLAESYSDLEASILDEKEFLLLIPFRSYLA</sequence>
<dbReference type="InterPro" id="IPR013083">
    <property type="entry name" value="Znf_RING/FYVE/PHD"/>
</dbReference>
<name>A0A445HNZ9_GLYSO</name>
<keyword evidence="19" id="KW-1185">Reference proteome</keyword>
<evidence type="ECO:0000259" key="17">
    <source>
        <dbReference type="PROSITE" id="PS50089"/>
    </source>
</evidence>
<keyword evidence="10" id="KW-0862">Zinc</keyword>
<keyword evidence="9" id="KW-0833">Ubl conjugation pathway</keyword>
<keyword evidence="5" id="KW-0808">Transferase</keyword>
<evidence type="ECO:0000256" key="12">
    <source>
        <dbReference type="ARBA" id="ARBA00023136"/>
    </source>
</evidence>
<comment type="pathway">
    <text evidence="3">Protein modification; protein ubiquitination.</text>
</comment>
<evidence type="ECO:0000256" key="7">
    <source>
        <dbReference type="ARBA" id="ARBA00022723"/>
    </source>
</evidence>
<accession>A0A445HNZ9</accession>
<dbReference type="PANTHER" id="PTHR46913">
    <property type="entry name" value="RING-H2 FINGER PROTEIN ATL16"/>
    <property type="match status" value="1"/>
</dbReference>
<dbReference type="CDD" id="cd16461">
    <property type="entry name" value="RING-H2_EL5-like"/>
    <property type="match status" value="1"/>
</dbReference>
<reference evidence="18 19" key="1">
    <citation type="submission" date="2018-09" db="EMBL/GenBank/DDBJ databases">
        <title>A high-quality reference genome of wild soybean provides a powerful tool to mine soybean genomes.</title>
        <authorList>
            <person name="Xie M."/>
            <person name="Chung C.Y.L."/>
            <person name="Li M.-W."/>
            <person name="Wong F.-L."/>
            <person name="Chan T.-F."/>
            <person name="Lam H.-M."/>
        </authorList>
    </citation>
    <scope>NUCLEOTIDE SEQUENCE [LARGE SCALE GENOMIC DNA]</scope>
    <source>
        <strain evidence="19">cv. W05</strain>
        <tissue evidence="18">Hypocotyl of etiolated seedlings</tissue>
    </source>
</reference>
<evidence type="ECO:0000256" key="4">
    <source>
        <dbReference type="ARBA" id="ARBA00012483"/>
    </source>
</evidence>
<dbReference type="GO" id="GO:0016567">
    <property type="term" value="P:protein ubiquitination"/>
    <property type="evidence" value="ECO:0007669"/>
    <property type="project" value="InterPro"/>
</dbReference>
<evidence type="ECO:0000256" key="9">
    <source>
        <dbReference type="ARBA" id="ARBA00022786"/>
    </source>
</evidence>
<dbReference type="Gene3D" id="3.30.40.10">
    <property type="entry name" value="Zinc/RING finger domain, C3HC4 (zinc finger)"/>
    <property type="match status" value="1"/>
</dbReference>
<evidence type="ECO:0000256" key="15">
    <source>
        <dbReference type="SAM" id="MobiDB-lite"/>
    </source>
</evidence>
<evidence type="ECO:0000256" key="11">
    <source>
        <dbReference type="ARBA" id="ARBA00022989"/>
    </source>
</evidence>
<dbReference type="EMBL" id="QZWG01000012">
    <property type="protein sequence ID" value="RZB75506.1"/>
    <property type="molecule type" value="Genomic_DNA"/>
</dbReference>
<dbReference type="SMART" id="SM00184">
    <property type="entry name" value="RING"/>
    <property type="match status" value="1"/>
</dbReference>
<gene>
    <name evidence="18" type="ORF">D0Y65_034103</name>
</gene>
<dbReference type="PROSITE" id="PS50089">
    <property type="entry name" value="ZF_RING_2"/>
    <property type="match status" value="1"/>
</dbReference>
<dbReference type="GO" id="GO:0008270">
    <property type="term" value="F:zinc ion binding"/>
    <property type="evidence" value="ECO:0007669"/>
    <property type="project" value="UniProtKB-KW"/>
</dbReference>
<dbReference type="Pfam" id="PF13639">
    <property type="entry name" value="zf-RING_2"/>
    <property type="match status" value="1"/>
</dbReference>
<evidence type="ECO:0000256" key="3">
    <source>
        <dbReference type="ARBA" id="ARBA00004906"/>
    </source>
</evidence>
<dbReference type="Proteomes" id="UP000289340">
    <property type="component" value="Chromosome 12"/>
</dbReference>
<organism evidence="18 19">
    <name type="scientific">Glycine soja</name>
    <name type="common">Wild soybean</name>
    <dbReference type="NCBI Taxonomy" id="3848"/>
    <lineage>
        <taxon>Eukaryota</taxon>
        <taxon>Viridiplantae</taxon>
        <taxon>Streptophyta</taxon>
        <taxon>Embryophyta</taxon>
        <taxon>Tracheophyta</taxon>
        <taxon>Spermatophyta</taxon>
        <taxon>Magnoliopsida</taxon>
        <taxon>eudicotyledons</taxon>
        <taxon>Gunneridae</taxon>
        <taxon>Pentapetalae</taxon>
        <taxon>rosids</taxon>
        <taxon>fabids</taxon>
        <taxon>Fabales</taxon>
        <taxon>Fabaceae</taxon>
        <taxon>Papilionoideae</taxon>
        <taxon>50 kb inversion clade</taxon>
        <taxon>NPAAA clade</taxon>
        <taxon>indigoferoid/millettioid clade</taxon>
        <taxon>Phaseoleae</taxon>
        <taxon>Glycine</taxon>
        <taxon>Glycine subgen. Soja</taxon>
    </lineage>
</organism>
<dbReference type="GO" id="GO:0061630">
    <property type="term" value="F:ubiquitin protein ligase activity"/>
    <property type="evidence" value="ECO:0007669"/>
    <property type="project" value="UniProtKB-EC"/>
</dbReference>
<keyword evidence="6 16" id="KW-0812">Transmembrane</keyword>
<feature type="region of interest" description="Disordered" evidence="15">
    <location>
        <begin position="196"/>
        <end position="250"/>
    </location>
</feature>
<dbReference type="PANTHER" id="PTHR46913:SF1">
    <property type="entry name" value="RING-H2 FINGER PROTEIN ATL16"/>
    <property type="match status" value="1"/>
</dbReference>
<dbReference type="GO" id="GO:0016020">
    <property type="term" value="C:membrane"/>
    <property type="evidence" value="ECO:0007669"/>
    <property type="project" value="UniProtKB-SubCell"/>
</dbReference>
<feature type="transmembrane region" description="Helical" evidence="16">
    <location>
        <begin position="25"/>
        <end position="47"/>
    </location>
</feature>
<comment type="similarity">
    <text evidence="13">Belongs to the RING-type zinc finger family. ATL subfamily.</text>
</comment>
<evidence type="ECO:0000256" key="2">
    <source>
        <dbReference type="ARBA" id="ARBA00004167"/>
    </source>
</evidence>
<keyword evidence="11 16" id="KW-1133">Transmembrane helix</keyword>
<evidence type="ECO:0000256" key="10">
    <source>
        <dbReference type="ARBA" id="ARBA00022833"/>
    </source>
</evidence>
<dbReference type="InterPro" id="IPR044600">
    <property type="entry name" value="ATL1/ATL16-like"/>
</dbReference>
<dbReference type="AlphaFoldDB" id="A0A445HNZ9"/>
<keyword evidence="8 14" id="KW-0863">Zinc-finger</keyword>
<proteinExistence type="inferred from homology"/>
<evidence type="ECO:0000256" key="16">
    <source>
        <dbReference type="SAM" id="Phobius"/>
    </source>
</evidence>
<comment type="subcellular location">
    <subcellularLocation>
        <location evidence="2">Membrane</location>
        <topology evidence="2">Single-pass membrane protein</topology>
    </subcellularLocation>
</comment>
<dbReference type="EC" id="2.3.2.27" evidence="4"/>
<evidence type="ECO:0000256" key="1">
    <source>
        <dbReference type="ARBA" id="ARBA00000900"/>
    </source>
</evidence>
<comment type="caution">
    <text evidence="18">The sequence shown here is derived from an EMBL/GenBank/DDBJ whole genome shotgun (WGS) entry which is preliminary data.</text>
</comment>
<evidence type="ECO:0000256" key="6">
    <source>
        <dbReference type="ARBA" id="ARBA00022692"/>
    </source>
</evidence>
<dbReference type="FunFam" id="3.30.40.10:FF:000187">
    <property type="entry name" value="E3 ubiquitin-protein ligase ATL6"/>
    <property type="match status" value="1"/>
</dbReference>
<dbReference type="InterPro" id="IPR001841">
    <property type="entry name" value="Znf_RING"/>
</dbReference>
<dbReference type="SUPFAM" id="SSF57850">
    <property type="entry name" value="RING/U-box"/>
    <property type="match status" value="1"/>
</dbReference>
<feature type="compositionally biased region" description="Low complexity" evidence="15">
    <location>
        <begin position="213"/>
        <end position="225"/>
    </location>
</feature>
<feature type="domain" description="RING-type" evidence="17">
    <location>
        <begin position="125"/>
        <end position="167"/>
    </location>
</feature>
<evidence type="ECO:0000313" key="19">
    <source>
        <dbReference type="Proteomes" id="UP000289340"/>
    </source>
</evidence>
<comment type="catalytic activity">
    <reaction evidence="1">
        <text>S-ubiquitinyl-[E2 ubiquitin-conjugating enzyme]-L-cysteine + [acceptor protein]-L-lysine = [E2 ubiquitin-conjugating enzyme]-L-cysteine + N(6)-ubiquitinyl-[acceptor protein]-L-lysine.</text>
        <dbReference type="EC" id="2.3.2.27"/>
    </reaction>
</comment>